<name>A0A2N9M9Y4_9BACT</name>
<evidence type="ECO:0000313" key="2">
    <source>
        <dbReference type="Proteomes" id="UP000239735"/>
    </source>
</evidence>
<accession>A0A2N9M9Y4</accession>
<reference evidence="2" key="1">
    <citation type="submission" date="2018-02" db="EMBL/GenBank/DDBJ databases">
        <authorList>
            <person name="Hausmann B."/>
        </authorList>
    </citation>
    <scope>NUCLEOTIDE SEQUENCE [LARGE SCALE GENOMIC DNA]</scope>
    <source>
        <strain evidence="2">Peat soil MAG SbA5</strain>
    </source>
</reference>
<dbReference type="EMBL" id="OKRB01000160">
    <property type="protein sequence ID" value="SPE32276.1"/>
    <property type="molecule type" value="Genomic_DNA"/>
</dbReference>
<organism evidence="1 2">
    <name type="scientific">Candidatus Sulfuritelmatomonas gaucii</name>
    <dbReference type="NCBI Taxonomy" id="2043161"/>
    <lineage>
        <taxon>Bacteria</taxon>
        <taxon>Pseudomonadati</taxon>
        <taxon>Acidobacteriota</taxon>
        <taxon>Terriglobia</taxon>
        <taxon>Terriglobales</taxon>
        <taxon>Acidobacteriaceae</taxon>
        <taxon>Candidatus Sulfuritelmatomonas</taxon>
    </lineage>
</organism>
<dbReference type="Proteomes" id="UP000239735">
    <property type="component" value="Unassembled WGS sequence"/>
</dbReference>
<proteinExistence type="predicted"/>
<protein>
    <submittedName>
        <fullName evidence="1">Uncharacterized protein</fullName>
    </submittedName>
</protein>
<evidence type="ECO:0000313" key="1">
    <source>
        <dbReference type="EMBL" id="SPE32276.1"/>
    </source>
</evidence>
<sequence>MLAFEHLQFRGTPAAAIPLVLGVFGSGCDDTQQKSFTSTTGECSYEFYAAWRARALSYSICTVEYLNPMETRFHV</sequence>
<dbReference type="AlphaFoldDB" id="A0A2N9M9Y4"/>
<gene>
    <name evidence="1" type="ORF">SBA5_970001</name>
</gene>